<dbReference type="PANTHER" id="PTHR42940">
    <property type="entry name" value="ALCOHOL DEHYDROGENASE 1-RELATED"/>
    <property type="match status" value="1"/>
</dbReference>
<dbReference type="InterPro" id="IPR020843">
    <property type="entry name" value="ER"/>
</dbReference>
<evidence type="ECO:0000256" key="4">
    <source>
        <dbReference type="ARBA" id="ARBA00022833"/>
    </source>
</evidence>
<feature type="domain" description="Enoyl reductase (ER)" evidence="7">
    <location>
        <begin position="16"/>
        <end position="354"/>
    </location>
</feature>
<dbReference type="Gene3D" id="3.90.180.10">
    <property type="entry name" value="Medium-chain alcohol dehydrogenases, catalytic domain"/>
    <property type="match status" value="1"/>
</dbReference>
<keyword evidence="9" id="KW-1185">Reference proteome</keyword>
<dbReference type="PANTHER" id="PTHR42940:SF8">
    <property type="entry name" value="VACUOLAR PROTEIN SORTING-ASSOCIATED PROTEIN 11"/>
    <property type="match status" value="1"/>
</dbReference>
<name>A0ABP1CFU5_9APHY</name>
<dbReference type="InterPro" id="IPR002328">
    <property type="entry name" value="ADH_Zn_CS"/>
</dbReference>
<dbReference type="Pfam" id="PF08240">
    <property type="entry name" value="ADH_N"/>
    <property type="match status" value="1"/>
</dbReference>
<dbReference type="InterPro" id="IPR013149">
    <property type="entry name" value="ADH-like_C"/>
</dbReference>
<dbReference type="InterPro" id="IPR036291">
    <property type="entry name" value="NAD(P)-bd_dom_sf"/>
</dbReference>
<evidence type="ECO:0000256" key="6">
    <source>
        <dbReference type="RuleBase" id="RU361277"/>
    </source>
</evidence>
<keyword evidence="3 6" id="KW-0479">Metal-binding</keyword>
<evidence type="ECO:0000259" key="7">
    <source>
        <dbReference type="SMART" id="SM00829"/>
    </source>
</evidence>
<comment type="cofactor">
    <cofactor evidence="1 6">
        <name>Zn(2+)</name>
        <dbReference type="ChEBI" id="CHEBI:29105"/>
    </cofactor>
</comment>
<dbReference type="PROSITE" id="PS00059">
    <property type="entry name" value="ADH_ZINC"/>
    <property type="match status" value="1"/>
</dbReference>
<evidence type="ECO:0000256" key="2">
    <source>
        <dbReference type="ARBA" id="ARBA00008072"/>
    </source>
</evidence>
<dbReference type="SUPFAM" id="SSF50129">
    <property type="entry name" value="GroES-like"/>
    <property type="match status" value="1"/>
</dbReference>
<evidence type="ECO:0000256" key="3">
    <source>
        <dbReference type="ARBA" id="ARBA00022723"/>
    </source>
</evidence>
<accession>A0ABP1CFU5</accession>
<evidence type="ECO:0000256" key="1">
    <source>
        <dbReference type="ARBA" id="ARBA00001947"/>
    </source>
</evidence>
<reference evidence="9" key="1">
    <citation type="submission" date="2024-04" db="EMBL/GenBank/DDBJ databases">
        <authorList>
            <person name="Shaw F."/>
            <person name="Minotto A."/>
        </authorList>
    </citation>
    <scope>NUCLEOTIDE SEQUENCE [LARGE SCALE GENOMIC DNA]</scope>
</reference>
<gene>
    <name evidence="8" type="ORF">GFSPODELE1_LOCUS339</name>
</gene>
<evidence type="ECO:0000256" key="5">
    <source>
        <dbReference type="ARBA" id="ARBA00023002"/>
    </source>
</evidence>
<dbReference type="InterPro" id="IPR011032">
    <property type="entry name" value="GroES-like_sf"/>
</dbReference>
<comment type="similarity">
    <text evidence="2 6">Belongs to the zinc-containing alcohol dehydrogenase family.</text>
</comment>
<dbReference type="Gene3D" id="3.40.50.720">
    <property type="entry name" value="NAD(P)-binding Rossmann-like Domain"/>
    <property type="match status" value="1"/>
</dbReference>
<dbReference type="InterPro" id="IPR013154">
    <property type="entry name" value="ADH-like_N"/>
</dbReference>
<dbReference type="SUPFAM" id="SSF51735">
    <property type="entry name" value="NAD(P)-binding Rossmann-fold domains"/>
    <property type="match status" value="1"/>
</dbReference>
<proteinExistence type="inferred from homology"/>
<dbReference type="SMART" id="SM00829">
    <property type="entry name" value="PKS_ER"/>
    <property type="match status" value="1"/>
</dbReference>
<dbReference type="Proteomes" id="UP001497453">
    <property type="component" value="Chromosome 1"/>
</dbReference>
<sequence>MSSTDQTMFAYRFNTKTQNLSREEIPIPKPRSDEVLVKVTASGVCHSDVSALYHPETVQLQVHTGGDTLTMGHEAAGTITELGSEVEEKYPELAVGTQIAMLGPNPCNEDSCEMCLANKGNLCGARGWYGLSIDGAWAGYVALRASSVVPIPPNTQILPEVVAVATDAALTTYHALKTIGNVQAGQTVVILGCGGLGQNAVQIAKHCLGAGCVIACDLREQSLEVAKEGGADHTTYPNNIENLVRRLNLSVDIVLDCVGIPSTTETAANIVKRGGRIVSVGVGAKTLQVPLVIAIGKEIQILPCVWGTKSELAEVLEAIAQGKIKPQLETRPFEDCFKVLEELRDGKLKSRVVLIP</sequence>
<dbReference type="Pfam" id="PF00107">
    <property type="entry name" value="ADH_zinc_N"/>
    <property type="match status" value="1"/>
</dbReference>
<keyword evidence="5" id="KW-0560">Oxidoreductase</keyword>
<evidence type="ECO:0000313" key="9">
    <source>
        <dbReference type="Proteomes" id="UP001497453"/>
    </source>
</evidence>
<dbReference type="EMBL" id="OZ037944">
    <property type="protein sequence ID" value="CAL1694506.1"/>
    <property type="molecule type" value="Genomic_DNA"/>
</dbReference>
<organism evidence="8 9">
    <name type="scientific">Somion occarium</name>
    <dbReference type="NCBI Taxonomy" id="3059160"/>
    <lineage>
        <taxon>Eukaryota</taxon>
        <taxon>Fungi</taxon>
        <taxon>Dikarya</taxon>
        <taxon>Basidiomycota</taxon>
        <taxon>Agaricomycotina</taxon>
        <taxon>Agaricomycetes</taxon>
        <taxon>Polyporales</taxon>
        <taxon>Cerrenaceae</taxon>
        <taxon>Somion</taxon>
    </lineage>
</organism>
<keyword evidence="4 6" id="KW-0862">Zinc</keyword>
<dbReference type="CDD" id="cd08254">
    <property type="entry name" value="hydroxyacyl_CoA_DH"/>
    <property type="match status" value="1"/>
</dbReference>
<protein>
    <recommendedName>
        <fullName evidence="7">Enoyl reductase (ER) domain-containing protein</fullName>
    </recommendedName>
</protein>
<evidence type="ECO:0000313" key="8">
    <source>
        <dbReference type="EMBL" id="CAL1694506.1"/>
    </source>
</evidence>